<dbReference type="EMBL" id="JAKCXM010000064">
    <property type="protein sequence ID" value="KAJ0404367.1"/>
    <property type="molecule type" value="Genomic_DNA"/>
</dbReference>
<evidence type="ECO:0000313" key="2">
    <source>
        <dbReference type="Proteomes" id="UP001209570"/>
    </source>
</evidence>
<comment type="caution">
    <text evidence="1">The sequence shown here is derived from an EMBL/GenBank/DDBJ whole genome shotgun (WGS) entry which is preliminary data.</text>
</comment>
<dbReference type="InterPro" id="IPR052050">
    <property type="entry name" value="SecEffector_AnkRepeat"/>
</dbReference>
<reference evidence="1" key="1">
    <citation type="submission" date="2021-12" db="EMBL/GenBank/DDBJ databases">
        <title>Prjna785345.</title>
        <authorList>
            <person name="Rujirawat T."/>
            <person name="Krajaejun T."/>
        </authorList>
    </citation>
    <scope>NUCLEOTIDE SEQUENCE</scope>
    <source>
        <strain evidence="1">Pi057C3</strain>
    </source>
</reference>
<proteinExistence type="predicted"/>
<dbReference type="PANTHER" id="PTHR46586">
    <property type="entry name" value="ANKYRIN REPEAT-CONTAINING PROTEIN"/>
    <property type="match status" value="1"/>
</dbReference>
<gene>
    <name evidence="1" type="ORF">P43SY_001487</name>
</gene>
<sequence length="882" mass="96450">MPPPSSMREDPREPAMAVLTDRRLLLRIVACADGTPGLLRRMRSAECSPVVSAVRAGSIRALEMLHAWHRGAAEDARLGALQDASVRVAMAEAVACGQVEAAAWLLRRFATRAMGPALWRAAFSQSPCSVAMLELLRAHFPDARVGWLDVRDAVARQWLARHGARFSFSRDVVRTAIDKGNEGLVSVLLAQNRVPDHSAALAKAVERSQWGIFFLLADSGQAMPSVHALDAALAAWAATRNLVVVQTVCDRLSLPCAPVKAIRAAIERGALEMVEFFFAKYRAAFSAQEMDRAASAGQIEVLEFLWRQGIRSGAAIEGAAANGHLAVVRFLDERGASADTDVALDNALQNHRREVAAYLLPKASRPCRRERCIELLRLGFVDEWRHAVRGSAKDDDDDGGGGAHLADAMRWAGSEGHLAVIRFITTDLARPDVGAHALEGAATLGSVAWMAVVYETTKQPPTLSVFKSAVKTAGAFASWLPEKDERLQVLQLLCAWCDDATREEALQYASKLGDHAIVEAMEAGTRPSRAESRRAASDAEDWMLAQPASAVVRRREAYNRKVLGQPPGNADQWGIGLDTRPKRAIAQGDLDGLKRLHTLVREHEWLADDPDLSFEDVTVVAIASGCIPILAWVLSAVCPSQPEEENLLEYAVYYGQKDVAEWLLDTYPKSCRLPLAGDRFRVSSDSDCSQAILEWLDTVAAQDSYLKQFLTWSGIVDDVIVRGDATLLSYVNERHPDVFESIEDPLLVAAHCAHCGHVSVVRMLLGLPAARDLDAAAVQDAASAAAREDHFDALQCLVERNRDVDFSYAALEAAQLVRLRILHYLLEMGAVVPLAELEGVEEYQSAFDMVTLFNSARRTDKRHLEAGHCAVESPSSQRLRAE</sequence>
<name>A0AAD5M680_PYTIN</name>
<dbReference type="AlphaFoldDB" id="A0AAD5M680"/>
<dbReference type="PANTHER" id="PTHR46586:SF3">
    <property type="entry name" value="ANKYRIN REPEAT-CONTAINING PROTEIN"/>
    <property type="match status" value="1"/>
</dbReference>
<dbReference type="SMART" id="SM00248">
    <property type="entry name" value="ANK"/>
    <property type="match status" value="4"/>
</dbReference>
<organism evidence="1 2">
    <name type="scientific">Pythium insidiosum</name>
    <name type="common">Pythiosis disease agent</name>
    <dbReference type="NCBI Taxonomy" id="114742"/>
    <lineage>
        <taxon>Eukaryota</taxon>
        <taxon>Sar</taxon>
        <taxon>Stramenopiles</taxon>
        <taxon>Oomycota</taxon>
        <taxon>Peronosporomycetes</taxon>
        <taxon>Pythiales</taxon>
        <taxon>Pythiaceae</taxon>
        <taxon>Pythium</taxon>
    </lineage>
</organism>
<keyword evidence="2" id="KW-1185">Reference proteome</keyword>
<evidence type="ECO:0008006" key="3">
    <source>
        <dbReference type="Google" id="ProtNLM"/>
    </source>
</evidence>
<dbReference type="InterPro" id="IPR036770">
    <property type="entry name" value="Ankyrin_rpt-contain_sf"/>
</dbReference>
<dbReference type="SUPFAM" id="SSF48403">
    <property type="entry name" value="Ankyrin repeat"/>
    <property type="match status" value="1"/>
</dbReference>
<evidence type="ECO:0000313" key="1">
    <source>
        <dbReference type="EMBL" id="KAJ0404367.1"/>
    </source>
</evidence>
<accession>A0AAD5M680</accession>
<dbReference type="InterPro" id="IPR002110">
    <property type="entry name" value="Ankyrin_rpt"/>
</dbReference>
<dbReference type="Gene3D" id="1.25.40.20">
    <property type="entry name" value="Ankyrin repeat-containing domain"/>
    <property type="match status" value="2"/>
</dbReference>
<dbReference type="Proteomes" id="UP001209570">
    <property type="component" value="Unassembled WGS sequence"/>
</dbReference>
<protein>
    <recommendedName>
        <fullName evidence="3">Ankyrin repeat protein</fullName>
    </recommendedName>
</protein>